<dbReference type="SUPFAM" id="SSF46785">
    <property type="entry name" value="Winged helix' DNA-binding domain"/>
    <property type="match status" value="1"/>
</dbReference>
<keyword evidence="4 5" id="KW-0472">Membrane</keyword>
<feature type="transmembrane region" description="Helical" evidence="5">
    <location>
        <begin position="627"/>
        <end position="650"/>
    </location>
</feature>
<comment type="subcellular location">
    <subcellularLocation>
        <location evidence="1">Membrane</location>
        <topology evidence="1">Multi-pass membrane protein</topology>
    </subcellularLocation>
</comment>
<dbReference type="AlphaFoldDB" id="A0A1X7VA61"/>
<feature type="domain" description="DEP" evidence="6">
    <location>
        <begin position="724"/>
        <end position="805"/>
    </location>
</feature>
<accession>A0A1X7VA61</accession>
<feature type="transmembrane region" description="Helical" evidence="5">
    <location>
        <begin position="260"/>
        <end position="283"/>
    </location>
</feature>
<evidence type="ECO:0008006" key="10">
    <source>
        <dbReference type="Google" id="ProtNLM"/>
    </source>
</evidence>
<dbReference type="Gene3D" id="1.10.10.10">
    <property type="entry name" value="Winged helix-like DNA-binding domain superfamily/Winged helix DNA-binding domain"/>
    <property type="match status" value="1"/>
</dbReference>
<feature type="transmembrane region" description="Helical" evidence="5">
    <location>
        <begin position="329"/>
        <end position="350"/>
    </location>
</feature>
<name>A0A1X7VA61_AMPQE</name>
<feature type="transmembrane region" description="Helical" evidence="5">
    <location>
        <begin position="370"/>
        <end position="392"/>
    </location>
</feature>
<evidence type="ECO:0000313" key="8">
    <source>
        <dbReference type="EnsemblMetazoa" id="Aqu2.1.36407_001"/>
    </source>
</evidence>
<dbReference type="InterPro" id="IPR004776">
    <property type="entry name" value="Mem_transp_PIN-like"/>
</dbReference>
<dbReference type="eggNOG" id="ENOG502QQ69">
    <property type="taxonomic scope" value="Eukaryota"/>
</dbReference>
<feature type="transmembrane region" description="Helical" evidence="5">
    <location>
        <begin position="511"/>
        <end position="535"/>
    </location>
</feature>
<dbReference type="PANTHER" id="PTHR22829:SF5">
    <property type="entry name" value="INTEGRAL MEMBRANE PROTEIN GPR155"/>
    <property type="match status" value="1"/>
</dbReference>
<feature type="transmembrane region" description="Helical" evidence="5">
    <location>
        <begin position="656"/>
        <end position="682"/>
    </location>
</feature>
<dbReference type="InParanoid" id="A0A1X7VA61"/>
<dbReference type="GO" id="GO:0016020">
    <property type="term" value="C:membrane"/>
    <property type="evidence" value="ECO:0007669"/>
    <property type="project" value="UniProtKB-SubCell"/>
</dbReference>
<sequence length="805" mass="90090">MNILVIDLLGKATPSSKLLAMAVSFFSAIAQSFAVILLGYLFGRFKLIDPREARSITTLVGKLALPALLFRNLAILDLSQVSWAFLGSILTAKFIVFVLVVGLSLAITRKIGRSGLYGIFATQSNDFALGLPIVEALYSKDDPGGFNFSSYLYLFAPISLAIINPIGFFMLEYSKQSTRSRLTCKRIPVIVGKTFFYLLINPIMFMTLLGLVVNVIISYWSHTSFPGWLDSFLTLVGGAYAPCALFNIGLFMVGKLGKVTGYTIFVSTLLIIAKSIILPLIGYVTVDLFLRAEVDDNSTLNSIASFGFLYCTFPTAPTVFIYASQYSTVVPIIASSIVFGTLVSAPLMYVTARMVTVRWAEESSYEHTLYVTRLNASSIAILCLIWVFILFILSKRYKSYTHTIVMHLMFAQLLECMGSIALDQLATKGVYWDYVLFAIFFIGVFSSRLWLICLCIGLIVLIKKGLSIAKKIWWPMFITAWGVPVFATVLLEACSKPQNKMSTSFMFGLPQLVISVAFLLSAFIAGLVLVIIIIINVNKNQEQWNTDTQDANERTYLLSSGRNGTNNNHSVSVSTNNNEGERESEILISTKSSSPADSEVSSRFYSYTFENTGTQERDESGKSLTPFLVLAIFLIFSCLVGILVVFWQLVDSSISGVFVAAVVLDNVTNFGQGFFVFIVFGFEKHWFWLKAYSRLRGCFFKVEVVELPEENELTVAQMTLCNIFKNNYLQKCKDDIVSDKRYIFQSYDSVFTGIDMVDWLLNERIVNNVEEAVDYGQTLLEGRILSHVSGEHNFHNDNYYYKFVE</sequence>
<organism evidence="8">
    <name type="scientific">Amphimedon queenslandica</name>
    <name type="common">Sponge</name>
    <dbReference type="NCBI Taxonomy" id="400682"/>
    <lineage>
        <taxon>Eukaryota</taxon>
        <taxon>Metazoa</taxon>
        <taxon>Porifera</taxon>
        <taxon>Demospongiae</taxon>
        <taxon>Heteroscleromorpha</taxon>
        <taxon>Haplosclerida</taxon>
        <taxon>Niphatidae</taxon>
        <taxon>Amphimedon</taxon>
    </lineage>
</organism>
<feature type="transmembrane region" description="Helical" evidence="5">
    <location>
        <begin position="404"/>
        <end position="422"/>
    </location>
</feature>
<dbReference type="InterPro" id="IPR051832">
    <property type="entry name" value="mTOR-Rac_regulators"/>
</dbReference>
<dbReference type="Proteomes" id="UP000007879">
    <property type="component" value="Unassembled WGS sequence"/>
</dbReference>
<feature type="transmembrane region" description="Helical" evidence="5">
    <location>
        <begin position="303"/>
        <end position="322"/>
    </location>
</feature>
<protein>
    <recommendedName>
        <fullName evidence="10">DEP domain-containing protein</fullName>
    </recommendedName>
</protein>
<dbReference type="PROSITE" id="PS50186">
    <property type="entry name" value="DEP"/>
    <property type="match status" value="1"/>
</dbReference>
<evidence type="ECO:0000259" key="7">
    <source>
        <dbReference type="PROSITE" id="PS50261"/>
    </source>
</evidence>
<dbReference type="GO" id="GO:0023051">
    <property type="term" value="P:regulation of signaling"/>
    <property type="evidence" value="ECO:0007669"/>
    <property type="project" value="TreeGrafter"/>
</dbReference>
<reference evidence="8" key="2">
    <citation type="submission" date="2017-05" db="UniProtKB">
        <authorList>
            <consortium name="EnsemblMetazoa"/>
        </authorList>
    </citation>
    <scope>IDENTIFICATION</scope>
</reference>
<evidence type="ECO:0000256" key="2">
    <source>
        <dbReference type="ARBA" id="ARBA00022692"/>
    </source>
</evidence>
<keyword evidence="2 5" id="KW-0812">Transmembrane</keyword>
<feature type="transmembrane region" description="Helical" evidence="5">
    <location>
        <begin position="472"/>
        <end position="491"/>
    </location>
</feature>
<feature type="transmembrane region" description="Helical" evidence="5">
    <location>
        <begin position="150"/>
        <end position="173"/>
    </location>
</feature>
<feature type="transmembrane region" description="Helical" evidence="5">
    <location>
        <begin position="434"/>
        <end position="460"/>
    </location>
</feature>
<keyword evidence="3 5" id="KW-1133">Transmembrane helix</keyword>
<dbReference type="InterPro" id="IPR036390">
    <property type="entry name" value="WH_DNA-bd_sf"/>
</dbReference>
<feature type="transmembrane region" description="Helical" evidence="5">
    <location>
        <begin position="194"/>
        <end position="220"/>
    </location>
</feature>
<dbReference type="EnsemblMetazoa" id="XM_019994558.1">
    <property type="protein sequence ID" value="XP_019850117.1"/>
    <property type="gene ID" value="LOC100638806"/>
</dbReference>
<dbReference type="InterPro" id="IPR017981">
    <property type="entry name" value="GPCR_2-like_7TM"/>
</dbReference>
<evidence type="ECO:0000256" key="3">
    <source>
        <dbReference type="ARBA" id="ARBA00022989"/>
    </source>
</evidence>
<feature type="transmembrane region" description="Helical" evidence="5">
    <location>
        <begin position="115"/>
        <end position="138"/>
    </location>
</feature>
<dbReference type="Gene3D" id="1.20.1070.10">
    <property type="entry name" value="Rhodopsin 7-helix transmembrane proteins"/>
    <property type="match status" value="1"/>
</dbReference>
<dbReference type="GO" id="GO:0055085">
    <property type="term" value="P:transmembrane transport"/>
    <property type="evidence" value="ECO:0007669"/>
    <property type="project" value="InterPro"/>
</dbReference>
<keyword evidence="9" id="KW-1185">Reference proteome</keyword>
<evidence type="ECO:0000256" key="4">
    <source>
        <dbReference type="ARBA" id="ARBA00023136"/>
    </source>
</evidence>
<dbReference type="GO" id="GO:0007166">
    <property type="term" value="P:cell surface receptor signaling pathway"/>
    <property type="evidence" value="ECO:0007669"/>
    <property type="project" value="InterPro"/>
</dbReference>
<evidence type="ECO:0000259" key="6">
    <source>
        <dbReference type="PROSITE" id="PS50186"/>
    </source>
</evidence>
<dbReference type="PROSITE" id="PS50261">
    <property type="entry name" value="G_PROTEIN_RECEP_F2_4"/>
    <property type="match status" value="1"/>
</dbReference>
<feature type="transmembrane region" description="Helical" evidence="5">
    <location>
        <begin position="232"/>
        <end position="253"/>
    </location>
</feature>
<feature type="transmembrane region" description="Helical" evidence="5">
    <location>
        <begin position="55"/>
        <end position="75"/>
    </location>
</feature>
<dbReference type="PANTHER" id="PTHR22829">
    <property type="entry name" value="DEP DOMAIN PROTEIN"/>
    <property type="match status" value="1"/>
</dbReference>
<dbReference type="InterPro" id="IPR000591">
    <property type="entry name" value="DEP_dom"/>
</dbReference>
<feature type="domain" description="G-protein coupled receptors family 2 profile 2" evidence="7">
    <location>
        <begin position="369"/>
        <end position="684"/>
    </location>
</feature>
<evidence type="ECO:0000313" key="9">
    <source>
        <dbReference type="Proteomes" id="UP000007879"/>
    </source>
</evidence>
<dbReference type="OrthoDB" id="2133778at2759"/>
<feature type="transmembrane region" description="Helical" evidence="5">
    <location>
        <begin position="18"/>
        <end position="43"/>
    </location>
</feature>
<evidence type="ECO:0000256" key="1">
    <source>
        <dbReference type="ARBA" id="ARBA00004141"/>
    </source>
</evidence>
<evidence type="ECO:0000256" key="5">
    <source>
        <dbReference type="SAM" id="Phobius"/>
    </source>
</evidence>
<dbReference type="Pfam" id="PF03547">
    <property type="entry name" value="Mem_trans"/>
    <property type="match status" value="1"/>
</dbReference>
<feature type="transmembrane region" description="Helical" evidence="5">
    <location>
        <begin position="81"/>
        <end position="103"/>
    </location>
</feature>
<dbReference type="GO" id="GO:0004888">
    <property type="term" value="F:transmembrane signaling receptor activity"/>
    <property type="evidence" value="ECO:0007669"/>
    <property type="project" value="InterPro"/>
</dbReference>
<proteinExistence type="predicted"/>
<gene>
    <name evidence="8" type="primary">100638806</name>
</gene>
<dbReference type="GO" id="GO:0035556">
    <property type="term" value="P:intracellular signal transduction"/>
    <property type="evidence" value="ECO:0007669"/>
    <property type="project" value="InterPro"/>
</dbReference>
<dbReference type="InterPro" id="IPR036388">
    <property type="entry name" value="WH-like_DNA-bd_sf"/>
</dbReference>
<reference evidence="9" key="1">
    <citation type="journal article" date="2010" name="Nature">
        <title>The Amphimedon queenslandica genome and the evolution of animal complexity.</title>
        <authorList>
            <person name="Srivastava M."/>
            <person name="Simakov O."/>
            <person name="Chapman J."/>
            <person name="Fahey B."/>
            <person name="Gauthier M.E."/>
            <person name="Mitros T."/>
            <person name="Richards G.S."/>
            <person name="Conaco C."/>
            <person name="Dacre M."/>
            <person name="Hellsten U."/>
            <person name="Larroux C."/>
            <person name="Putnam N.H."/>
            <person name="Stanke M."/>
            <person name="Adamska M."/>
            <person name="Darling A."/>
            <person name="Degnan S.M."/>
            <person name="Oakley T.H."/>
            <person name="Plachetzki D.C."/>
            <person name="Zhai Y."/>
            <person name="Adamski M."/>
            <person name="Calcino A."/>
            <person name="Cummins S.F."/>
            <person name="Goodstein D.M."/>
            <person name="Harris C."/>
            <person name="Jackson D.J."/>
            <person name="Leys S.P."/>
            <person name="Shu S."/>
            <person name="Woodcroft B.J."/>
            <person name="Vervoort M."/>
            <person name="Kosik K.S."/>
            <person name="Manning G."/>
            <person name="Degnan B.M."/>
            <person name="Rokhsar D.S."/>
        </authorList>
    </citation>
    <scope>NUCLEOTIDE SEQUENCE [LARGE SCALE GENOMIC DNA]</scope>
</reference>
<dbReference type="EnsemblMetazoa" id="Aqu2.1.36407_001">
    <property type="protein sequence ID" value="Aqu2.1.36407_001"/>
    <property type="gene ID" value="Aqu2.1.36407"/>
</dbReference>
<dbReference type="SMART" id="SM00049">
    <property type="entry name" value="DEP"/>
    <property type="match status" value="1"/>
</dbReference>
<dbReference type="Pfam" id="PF00610">
    <property type="entry name" value="DEP"/>
    <property type="match status" value="1"/>
</dbReference>